<dbReference type="InterPro" id="IPR029040">
    <property type="entry name" value="RPABC4/Spt4"/>
</dbReference>
<dbReference type="AlphaFoldDB" id="J3MN40"/>
<sequence>MERHSCGPNRPGPWPIRPLQPNSIISSGLLSPIHHTRRPRQRAREAPGEAARACSLRPRGIRGERERERGAERSGEERMRGGGGADGMDEDGRPKYAQIPTSFGPELRACLRCRLVKTYDQFMEQGCENCPFLEMDKDHDNVVNCTTPNFTGIISVMDPGRSWAARWLRIGEEVHSWVLYASCRGGTPGGVPRDLPREQRAILPSQACLNKPYVVPSREQHS</sequence>
<dbReference type="CDD" id="cd07973">
    <property type="entry name" value="Spt4"/>
    <property type="match status" value="1"/>
</dbReference>
<dbReference type="Proteomes" id="UP000006038">
    <property type="component" value="Chromosome 7"/>
</dbReference>
<dbReference type="OMA" id="ACLNKPY"/>
<feature type="domain" description="Spt4/RpoE2 zinc finger" evidence="6">
    <location>
        <begin position="107"/>
        <end position="175"/>
    </location>
</feature>
<feature type="region of interest" description="Disordered" evidence="5">
    <location>
        <begin position="1"/>
        <end position="93"/>
    </location>
</feature>
<evidence type="ECO:0000256" key="3">
    <source>
        <dbReference type="ARBA" id="ARBA00023163"/>
    </source>
</evidence>
<dbReference type="InterPro" id="IPR009287">
    <property type="entry name" value="Spt4"/>
</dbReference>
<dbReference type="SMART" id="SM01389">
    <property type="entry name" value="Spt4"/>
    <property type="match status" value="1"/>
</dbReference>
<dbReference type="GO" id="GO:0008270">
    <property type="term" value="F:zinc ion binding"/>
    <property type="evidence" value="ECO:0007669"/>
    <property type="project" value="InterPro"/>
</dbReference>
<dbReference type="PANTHER" id="PTHR12882:SF1">
    <property type="entry name" value="TRANSCRIPTION ELONGATION FACTOR SPT4"/>
    <property type="match status" value="1"/>
</dbReference>
<evidence type="ECO:0000256" key="5">
    <source>
        <dbReference type="SAM" id="MobiDB-lite"/>
    </source>
</evidence>
<dbReference type="InterPro" id="IPR038510">
    <property type="entry name" value="Spt4_sf"/>
</dbReference>
<keyword evidence="4" id="KW-0539">Nucleus</keyword>
<evidence type="ECO:0000256" key="4">
    <source>
        <dbReference type="ARBA" id="ARBA00023242"/>
    </source>
</evidence>
<feature type="compositionally biased region" description="Polar residues" evidence="5">
    <location>
        <begin position="20"/>
        <end position="29"/>
    </location>
</feature>
<dbReference type="Gene3D" id="3.30.40.210">
    <property type="match status" value="1"/>
</dbReference>
<keyword evidence="3" id="KW-0804">Transcription</keyword>
<accession>J3MN40</accession>
<feature type="compositionally biased region" description="Basic and acidic residues" evidence="5">
    <location>
        <begin position="61"/>
        <end position="80"/>
    </location>
</feature>
<proteinExistence type="inferred from homology"/>
<dbReference type="Pfam" id="PF06093">
    <property type="entry name" value="Spt4"/>
    <property type="match status" value="1"/>
</dbReference>
<dbReference type="GO" id="GO:0032044">
    <property type="term" value="C:DSIF complex"/>
    <property type="evidence" value="ECO:0007669"/>
    <property type="project" value="TreeGrafter"/>
</dbReference>
<evidence type="ECO:0000313" key="8">
    <source>
        <dbReference type="Proteomes" id="UP000006038"/>
    </source>
</evidence>
<name>J3MN40_ORYBR</name>
<dbReference type="PANTHER" id="PTHR12882">
    <property type="entry name" value="SUPPRESSOR OF TY 4"/>
    <property type="match status" value="1"/>
</dbReference>
<dbReference type="STRING" id="4533.J3MN40"/>
<organism evidence="7">
    <name type="scientific">Oryza brachyantha</name>
    <name type="common">malo sina</name>
    <dbReference type="NCBI Taxonomy" id="4533"/>
    <lineage>
        <taxon>Eukaryota</taxon>
        <taxon>Viridiplantae</taxon>
        <taxon>Streptophyta</taxon>
        <taxon>Embryophyta</taxon>
        <taxon>Tracheophyta</taxon>
        <taxon>Spermatophyta</taxon>
        <taxon>Magnoliopsida</taxon>
        <taxon>Liliopsida</taxon>
        <taxon>Poales</taxon>
        <taxon>Poaceae</taxon>
        <taxon>BOP clade</taxon>
        <taxon>Oryzoideae</taxon>
        <taxon>Oryzeae</taxon>
        <taxon>Oryzinae</taxon>
        <taxon>Oryza</taxon>
    </lineage>
</organism>
<comment type="similarity">
    <text evidence="2">Belongs to the SPT4 family.</text>
</comment>
<protein>
    <recommendedName>
        <fullName evidence="6">Spt4/RpoE2 zinc finger domain-containing protein</fullName>
    </recommendedName>
</protein>
<dbReference type="eggNOG" id="KOG3490">
    <property type="taxonomic scope" value="Eukaryota"/>
</dbReference>
<dbReference type="SUPFAM" id="SSF63393">
    <property type="entry name" value="RNA polymerase subunits"/>
    <property type="match status" value="1"/>
</dbReference>
<dbReference type="GO" id="GO:0000993">
    <property type="term" value="F:RNA polymerase II complex binding"/>
    <property type="evidence" value="ECO:0007669"/>
    <property type="project" value="TreeGrafter"/>
</dbReference>
<evidence type="ECO:0000259" key="6">
    <source>
        <dbReference type="SMART" id="SM01389"/>
    </source>
</evidence>
<evidence type="ECO:0000313" key="7">
    <source>
        <dbReference type="EnsemblPlants" id="OB07G28220.1"/>
    </source>
</evidence>
<evidence type="ECO:0000256" key="1">
    <source>
        <dbReference type="ARBA" id="ARBA00004123"/>
    </source>
</evidence>
<dbReference type="Gramene" id="OB07G28220.1">
    <property type="protein sequence ID" value="OB07G28220.1"/>
    <property type="gene ID" value="OB07G28220"/>
</dbReference>
<dbReference type="GO" id="GO:0140673">
    <property type="term" value="P:transcription elongation-coupled chromatin remodeling"/>
    <property type="evidence" value="ECO:0007669"/>
    <property type="project" value="InterPro"/>
</dbReference>
<dbReference type="HOGENOM" id="CLU_1248140_0_0_1"/>
<reference evidence="7" key="1">
    <citation type="journal article" date="2013" name="Nat. Commun.">
        <title>Whole-genome sequencing of Oryza brachyantha reveals mechanisms underlying Oryza genome evolution.</title>
        <authorList>
            <person name="Chen J."/>
            <person name="Huang Q."/>
            <person name="Gao D."/>
            <person name="Wang J."/>
            <person name="Lang Y."/>
            <person name="Liu T."/>
            <person name="Li B."/>
            <person name="Bai Z."/>
            <person name="Luis Goicoechea J."/>
            <person name="Liang C."/>
            <person name="Chen C."/>
            <person name="Zhang W."/>
            <person name="Sun S."/>
            <person name="Liao Y."/>
            <person name="Zhang X."/>
            <person name="Yang L."/>
            <person name="Song C."/>
            <person name="Wang M."/>
            <person name="Shi J."/>
            <person name="Liu G."/>
            <person name="Liu J."/>
            <person name="Zhou H."/>
            <person name="Zhou W."/>
            <person name="Yu Q."/>
            <person name="An N."/>
            <person name="Chen Y."/>
            <person name="Cai Q."/>
            <person name="Wang B."/>
            <person name="Liu B."/>
            <person name="Min J."/>
            <person name="Huang Y."/>
            <person name="Wu H."/>
            <person name="Li Z."/>
            <person name="Zhang Y."/>
            <person name="Yin Y."/>
            <person name="Song W."/>
            <person name="Jiang J."/>
            <person name="Jackson S.A."/>
            <person name="Wing R.A."/>
            <person name="Wang J."/>
            <person name="Chen M."/>
        </authorList>
    </citation>
    <scope>NUCLEOTIDE SEQUENCE [LARGE SCALE GENOMIC DNA]</scope>
    <source>
        <strain evidence="7">cv. IRGC 101232</strain>
    </source>
</reference>
<dbReference type="EnsemblPlants" id="OB07G28220.1">
    <property type="protein sequence ID" value="OB07G28220.1"/>
    <property type="gene ID" value="OB07G28220"/>
</dbReference>
<keyword evidence="8" id="KW-1185">Reference proteome</keyword>
<evidence type="ECO:0000256" key="2">
    <source>
        <dbReference type="ARBA" id="ARBA00010464"/>
    </source>
</evidence>
<reference evidence="7" key="2">
    <citation type="submission" date="2013-04" db="UniProtKB">
        <authorList>
            <consortium name="EnsemblPlants"/>
        </authorList>
    </citation>
    <scope>IDENTIFICATION</scope>
</reference>
<dbReference type="InterPro" id="IPR022800">
    <property type="entry name" value="Spt4/RpoE2_Znf"/>
</dbReference>
<dbReference type="GO" id="GO:0006355">
    <property type="term" value="P:regulation of DNA-templated transcription"/>
    <property type="evidence" value="ECO:0007669"/>
    <property type="project" value="InterPro"/>
</dbReference>
<comment type="subcellular location">
    <subcellularLocation>
        <location evidence="1">Nucleus</location>
    </subcellularLocation>
</comment>